<reference evidence="3" key="1">
    <citation type="submission" date="2018-01" db="EMBL/GenBank/DDBJ databases">
        <authorList>
            <person name="Mao J.F."/>
        </authorList>
    </citation>
    <scope>NUCLEOTIDE SEQUENCE</scope>
    <source>
        <strain evidence="3">Huo1</strain>
        <tissue evidence="3">Leaf</tissue>
    </source>
</reference>
<proteinExistence type="inferred from homology"/>
<evidence type="ECO:0000259" key="1">
    <source>
        <dbReference type="Pfam" id="PF01488"/>
    </source>
</evidence>
<dbReference type="FunFam" id="3.40.50.720:FF:000172">
    <property type="entry name" value="Bifunctional 3-dehydroquinate dehydratase/shikimate dehydrogenase, chloroplastic"/>
    <property type="match status" value="1"/>
</dbReference>
<dbReference type="PANTHER" id="PTHR21089:SF7">
    <property type="entry name" value="BIFUNCTIONAL 3-DEHYDROQUINATE DEHYDRATASE_SHIKIMATE DEHYDROGENASE, CHLOROPLASTIC-LIKE ISOFORM X1"/>
    <property type="match status" value="1"/>
</dbReference>
<protein>
    <recommendedName>
        <fullName evidence="5">Shikimate dehydrogenase</fullName>
    </recommendedName>
</protein>
<evidence type="ECO:0008006" key="5">
    <source>
        <dbReference type="Google" id="ProtNLM"/>
    </source>
</evidence>
<reference evidence="3" key="2">
    <citation type="submission" date="2020-08" db="EMBL/GenBank/DDBJ databases">
        <title>Plant Genome Project.</title>
        <authorList>
            <person name="Zhang R.-G."/>
        </authorList>
    </citation>
    <scope>NUCLEOTIDE SEQUENCE</scope>
    <source>
        <strain evidence="3">Huo1</strain>
        <tissue evidence="3">Leaf</tissue>
    </source>
</reference>
<dbReference type="Gene3D" id="3.40.50.720">
    <property type="entry name" value="NAD(P)-binding Rossmann-like Domain"/>
    <property type="match status" value="1"/>
</dbReference>
<dbReference type="Proteomes" id="UP000298416">
    <property type="component" value="Unassembled WGS sequence"/>
</dbReference>
<dbReference type="Gene3D" id="3.20.20.70">
    <property type="entry name" value="Aldolase class I"/>
    <property type="match status" value="1"/>
</dbReference>
<evidence type="ECO:0000313" key="3">
    <source>
        <dbReference type="EMBL" id="KAG6417857.1"/>
    </source>
</evidence>
<evidence type="ECO:0000313" key="4">
    <source>
        <dbReference type="Proteomes" id="UP000298416"/>
    </source>
</evidence>
<dbReference type="InterPro" id="IPR001381">
    <property type="entry name" value="DHquinase_I"/>
</dbReference>
<dbReference type="SUPFAM" id="SSF53223">
    <property type="entry name" value="Aminoacid dehydrogenase-like, N-terminal domain"/>
    <property type="match status" value="1"/>
</dbReference>
<dbReference type="GO" id="GO:0019632">
    <property type="term" value="P:shikimate metabolic process"/>
    <property type="evidence" value="ECO:0007669"/>
    <property type="project" value="TreeGrafter"/>
</dbReference>
<dbReference type="PANTHER" id="PTHR21089">
    <property type="entry name" value="SHIKIMATE DEHYDROGENASE"/>
    <property type="match status" value="1"/>
</dbReference>
<dbReference type="SUPFAM" id="SSF51735">
    <property type="entry name" value="NAD(P)-binding Rossmann-fold domains"/>
    <property type="match status" value="1"/>
</dbReference>
<dbReference type="Pfam" id="PF01488">
    <property type="entry name" value="Shikimate_DH"/>
    <property type="match status" value="1"/>
</dbReference>
<dbReference type="GO" id="GO:0009423">
    <property type="term" value="P:chorismate biosynthetic process"/>
    <property type="evidence" value="ECO:0007669"/>
    <property type="project" value="TreeGrafter"/>
</dbReference>
<comment type="caution">
    <text evidence="3">The sequence shown here is derived from an EMBL/GenBank/DDBJ whole genome shotgun (WGS) entry which is preliminary data.</text>
</comment>
<dbReference type="InterPro" id="IPR046346">
    <property type="entry name" value="Aminoacid_DH-like_N_sf"/>
</dbReference>
<dbReference type="Gene3D" id="3.40.50.10860">
    <property type="entry name" value="Leucine Dehydrogenase, chain A, domain 1"/>
    <property type="match status" value="1"/>
</dbReference>
<dbReference type="AlphaFoldDB" id="A0A8X8ZTM5"/>
<accession>A0A8X8ZTM5</accession>
<dbReference type="GO" id="GO:0003855">
    <property type="term" value="F:3-dehydroquinate dehydratase activity"/>
    <property type="evidence" value="ECO:0007669"/>
    <property type="project" value="InterPro"/>
</dbReference>
<dbReference type="InterPro" id="IPR013785">
    <property type="entry name" value="Aldolase_TIM"/>
</dbReference>
<gene>
    <name evidence="3" type="ORF">SASPL_120052</name>
</gene>
<dbReference type="InterPro" id="IPR006151">
    <property type="entry name" value="Shikm_DH/Glu-tRNA_Rdtase"/>
</dbReference>
<organism evidence="3">
    <name type="scientific">Salvia splendens</name>
    <name type="common">Scarlet sage</name>
    <dbReference type="NCBI Taxonomy" id="180675"/>
    <lineage>
        <taxon>Eukaryota</taxon>
        <taxon>Viridiplantae</taxon>
        <taxon>Streptophyta</taxon>
        <taxon>Embryophyta</taxon>
        <taxon>Tracheophyta</taxon>
        <taxon>Spermatophyta</taxon>
        <taxon>Magnoliopsida</taxon>
        <taxon>eudicotyledons</taxon>
        <taxon>Gunneridae</taxon>
        <taxon>Pentapetalae</taxon>
        <taxon>asterids</taxon>
        <taxon>lamiids</taxon>
        <taxon>Lamiales</taxon>
        <taxon>Lamiaceae</taxon>
        <taxon>Nepetoideae</taxon>
        <taxon>Mentheae</taxon>
        <taxon>Salviinae</taxon>
        <taxon>Salvia</taxon>
        <taxon>Salvia subgen. Calosphace</taxon>
        <taxon>core Calosphace</taxon>
    </lineage>
</organism>
<name>A0A8X8ZTM5_SALSN</name>
<dbReference type="InterPro" id="IPR022893">
    <property type="entry name" value="Shikimate_DH_fam"/>
</dbReference>
<dbReference type="SUPFAM" id="SSF51569">
    <property type="entry name" value="Aldolase"/>
    <property type="match status" value="1"/>
</dbReference>
<sequence length="531" mass="58400">MGFKSDLLVCTILECETGEEMLMSMDLAKKQGADIVELCLASLSFSHISEVEHIFNLRNLPSIVSFGCKKQRRKHSVSEVTWHQIINRAVAAGVEFVEINHEYYYLIKKIRHIFVLILQVRAWEIVNELKRSQSSDTKVIISNYLNTCDLTAETLGNLIVEMQSTNADIIKLVIDVDYITHVAPIFRMFTHCQVPLIARAVGERGLISQLLGPKYGAFIVSASLNGKTEPGLPPLASIRQIYKLDCVNSHTKIFGVVSNPVGHSKGPFLHNPAFRHTGFNGIYVPLLVDDLSEFFRVYSCSDFAGFSIGLPHKETALACCHEVDPLALLIGAVNTIIRRPSDGLLVGYNTDCEASITAIEDAYRGSSVNGRPPNVSPISGKLFVLIGAGGAGRAMAFGARSRGARVVIFNRNFERAKALAEAVSGEAMPYECLNGFRPEKGMILANSSAIGMEPNEDQTPISKAALASYELVFDAVYTPRNTRLLQEAAEVGAIVVSGVEMFIRQALGQFKLFTRGLAPEEFMRKVVLEHF</sequence>
<dbReference type="CDD" id="cd00502">
    <property type="entry name" value="DHQase_I"/>
    <property type="match status" value="1"/>
</dbReference>
<dbReference type="InterPro" id="IPR036291">
    <property type="entry name" value="NAD(P)-bd_dom_sf"/>
</dbReference>
<dbReference type="InterPro" id="IPR013708">
    <property type="entry name" value="Shikimate_DH-bd_N"/>
</dbReference>
<dbReference type="Pfam" id="PF08501">
    <property type="entry name" value="Shikimate_dh_N"/>
    <property type="match status" value="1"/>
</dbReference>
<feature type="domain" description="Quinate/shikimate 5-dehydrogenase/glutamyl-tRNA reductase" evidence="1">
    <location>
        <begin position="378"/>
        <end position="434"/>
    </location>
</feature>
<dbReference type="EMBL" id="PNBA02000007">
    <property type="protein sequence ID" value="KAG6417857.1"/>
    <property type="molecule type" value="Genomic_DNA"/>
</dbReference>
<dbReference type="HAMAP" id="MF_00222">
    <property type="entry name" value="Shikimate_DH_AroE"/>
    <property type="match status" value="1"/>
</dbReference>
<dbReference type="CDD" id="cd01065">
    <property type="entry name" value="NAD_bind_Shikimate_DH"/>
    <property type="match status" value="1"/>
</dbReference>
<dbReference type="GO" id="GO:0004764">
    <property type="term" value="F:shikimate 3-dehydrogenase (NADP+) activity"/>
    <property type="evidence" value="ECO:0007669"/>
    <property type="project" value="InterPro"/>
</dbReference>
<dbReference type="Pfam" id="PF01487">
    <property type="entry name" value="DHquinase_I"/>
    <property type="match status" value="1"/>
</dbReference>
<feature type="domain" description="Shikimate dehydrogenase substrate binding N-terminal" evidence="2">
    <location>
        <begin position="256"/>
        <end position="336"/>
    </location>
</feature>
<keyword evidence="4" id="KW-1185">Reference proteome</keyword>
<evidence type="ECO:0000259" key="2">
    <source>
        <dbReference type="Pfam" id="PF08501"/>
    </source>
</evidence>